<organism evidence="1 2">
    <name type="scientific">Austropuccinia psidii MF-1</name>
    <dbReference type="NCBI Taxonomy" id="1389203"/>
    <lineage>
        <taxon>Eukaryota</taxon>
        <taxon>Fungi</taxon>
        <taxon>Dikarya</taxon>
        <taxon>Basidiomycota</taxon>
        <taxon>Pucciniomycotina</taxon>
        <taxon>Pucciniomycetes</taxon>
        <taxon>Pucciniales</taxon>
        <taxon>Sphaerophragmiaceae</taxon>
        <taxon>Austropuccinia</taxon>
    </lineage>
</organism>
<evidence type="ECO:0000313" key="2">
    <source>
        <dbReference type="Proteomes" id="UP000765509"/>
    </source>
</evidence>
<gene>
    <name evidence="1" type="ORF">O181_088383</name>
</gene>
<evidence type="ECO:0000313" key="1">
    <source>
        <dbReference type="EMBL" id="MBW0548668.1"/>
    </source>
</evidence>
<accession>A0A9Q3IRG4</accession>
<proteinExistence type="predicted"/>
<dbReference type="EMBL" id="AVOT02053919">
    <property type="protein sequence ID" value="MBW0548668.1"/>
    <property type="molecule type" value="Genomic_DNA"/>
</dbReference>
<sequence>MRLNQLNPDLFLDHLCQLLPTTTDMTETDTPNATDKTIQDLSTAMLTAYNNQGKWVTTNPARAKAWWDKGQLDELVKL</sequence>
<protein>
    <submittedName>
        <fullName evidence="1">Uncharacterized protein</fullName>
    </submittedName>
</protein>
<dbReference type="Proteomes" id="UP000765509">
    <property type="component" value="Unassembled WGS sequence"/>
</dbReference>
<name>A0A9Q3IRG4_9BASI</name>
<comment type="caution">
    <text evidence="1">The sequence shown here is derived from an EMBL/GenBank/DDBJ whole genome shotgun (WGS) entry which is preliminary data.</text>
</comment>
<keyword evidence="2" id="KW-1185">Reference proteome</keyword>
<reference evidence="1" key="1">
    <citation type="submission" date="2021-03" db="EMBL/GenBank/DDBJ databases">
        <title>Draft genome sequence of rust myrtle Austropuccinia psidii MF-1, a brazilian biotype.</title>
        <authorList>
            <person name="Quecine M.C."/>
            <person name="Pachon D.M.R."/>
            <person name="Bonatelli M.L."/>
            <person name="Correr F.H."/>
            <person name="Franceschini L.M."/>
            <person name="Leite T.F."/>
            <person name="Margarido G.R.A."/>
            <person name="Almeida C.A."/>
            <person name="Ferrarezi J.A."/>
            <person name="Labate C.A."/>
        </authorList>
    </citation>
    <scope>NUCLEOTIDE SEQUENCE</scope>
    <source>
        <strain evidence="1">MF-1</strain>
    </source>
</reference>
<dbReference type="AlphaFoldDB" id="A0A9Q3IRG4"/>